<organism evidence="11 12">
    <name type="scientific">Ridgeia piscesae</name>
    <name type="common">Tubeworm</name>
    <dbReference type="NCBI Taxonomy" id="27915"/>
    <lineage>
        <taxon>Eukaryota</taxon>
        <taxon>Metazoa</taxon>
        <taxon>Spiralia</taxon>
        <taxon>Lophotrochozoa</taxon>
        <taxon>Annelida</taxon>
        <taxon>Polychaeta</taxon>
        <taxon>Sedentaria</taxon>
        <taxon>Canalipalpata</taxon>
        <taxon>Sabellida</taxon>
        <taxon>Siboglinidae</taxon>
        <taxon>Ridgeia</taxon>
    </lineage>
</organism>
<dbReference type="CDD" id="cd16104">
    <property type="entry name" value="Ubl_USP14_like"/>
    <property type="match status" value="1"/>
</dbReference>
<evidence type="ECO:0000259" key="9">
    <source>
        <dbReference type="PROSITE" id="PS50053"/>
    </source>
</evidence>
<dbReference type="InterPro" id="IPR019954">
    <property type="entry name" value="Ubiquitin_CS"/>
</dbReference>
<comment type="similarity">
    <text evidence="2">Belongs to the peptidase C19 family. USP14/UBP6 subfamily.</text>
</comment>
<evidence type="ECO:0000256" key="1">
    <source>
        <dbReference type="ARBA" id="ARBA00000707"/>
    </source>
</evidence>
<dbReference type="InterPro" id="IPR018200">
    <property type="entry name" value="USP_CS"/>
</dbReference>
<dbReference type="InterPro" id="IPR028889">
    <property type="entry name" value="USP"/>
</dbReference>
<dbReference type="InterPro" id="IPR044635">
    <property type="entry name" value="UBP14-like"/>
</dbReference>
<dbReference type="Gene3D" id="3.90.70.10">
    <property type="entry name" value="Cysteine proteinases"/>
    <property type="match status" value="1"/>
</dbReference>
<keyword evidence="12" id="KW-1185">Reference proteome</keyword>
<dbReference type="PANTHER" id="PTHR43982">
    <property type="entry name" value="UBIQUITIN CARBOXYL-TERMINAL HYDROLASE"/>
    <property type="match status" value="1"/>
</dbReference>
<name>A0AAD9UKK6_RIDPI</name>
<dbReference type="CDD" id="cd02657">
    <property type="entry name" value="Peptidase_C19A"/>
    <property type="match status" value="1"/>
</dbReference>
<feature type="compositionally biased region" description="Basic and acidic residues" evidence="8">
    <location>
        <begin position="485"/>
        <end position="501"/>
    </location>
</feature>
<evidence type="ECO:0000256" key="5">
    <source>
        <dbReference type="ARBA" id="ARBA00022801"/>
    </source>
</evidence>
<evidence type="ECO:0000259" key="10">
    <source>
        <dbReference type="PROSITE" id="PS50235"/>
    </source>
</evidence>
<keyword evidence="5 7" id="KW-0378">Hydrolase</keyword>
<dbReference type="InterPro" id="IPR001394">
    <property type="entry name" value="Peptidase_C19_UCH"/>
</dbReference>
<dbReference type="AlphaFoldDB" id="A0AAD9UKK6"/>
<feature type="domain" description="Ubiquitin-like" evidence="9">
    <location>
        <begin position="1"/>
        <end position="46"/>
    </location>
</feature>
<dbReference type="PROSITE" id="PS00972">
    <property type="entry name" value="USP_1"/>
    <property type="match status" value="1"/>
</dbReference>
<evidence type="ECO:0000256" key="2">
    <source>
        <dbReference type="ARBA" id="ARBA00008739"/>
    </source>
</evidence>
<evidence type="ECO:0000313" key="11">
    <source>
        <dbReference type="EMBL" id="KAK2192776.1"/>
    </source>
</evidence>
<evidence type="ECO:0000256" key="3">
    <source>
        <dbReference type="ARBA" id="ARBA00022670"/>
    </source>
</evidence>
<evidence type="ECO:0000313" key="12">
    <source>
        <dbReference type="Proteomes" id="UP001209878"/>
    </source>
</evidence>
<dbReference type="GO" id="GO:0061136">
    <property type="term" value="P:regulation of proteasomal protein catabolic process"/>
    <property type="evidence" value="ECO:0007669"/>
    <property type="project" value="TreeGrafter"/>
</dbReference>
<evidence type="ECO:0000256" key="8">
    <source>
        <dbReference type="SAM" id="MobiDB-lite"/>
    </source>
</evidence>
<dbReference type="GO" id="GO:0016579">
    <property type="term" value="P:protein deubiquitination"/>
    <property type="evidence" value="ECO:0007669"/>
    <property type="project" value="InterPro"/>
</dbReference>
<keyword evidence="6 7" id="KW-0788">Thiol protease</keyword>
<dbReference type="EC" id="3.4.19.12" evidence="7"/>
<keyword evidence="4 7" id="KW-0833">Ubl conjugation pathway</keyword>
<sequence>MVFKAQLFALSGVQPSRQKVMVKGAVVKDDTWGDIKMRDGMMLLMMGSAEELPTVPTEEEQPMFVEDMTPEQLAAKMDLPPGLANLGNTCYINATIQCLKTVPELKEALVNLNCSSSCQFQMITECCVVPAVRDLFVSLDIVSNSFPPVVLLSVLDKFFPQFSEKNEDGIHYQQDANEFWTEVVRCLQRQLVATEADEAIASQGAVGFQRSFIDRYFAGQFAITMKCIECEDEPVTTTAESFYQFSCFIQKEVKYLHTGLQSRMQETITKHSTVLSRDAKFLKTCKLSRLPAYLTIQMVRFFYKEKEGVNAKILKDVKFPMSLDVFDLCSEEVKKKLTRMRDRFRKDDEVKAAQKAKSPVFQEKEKALNKMDKDEEEEEEKPVLFREPFSFPDDIGSNNSGYYELQAVLTHKGRSSVSGHYVAWTRKKGDEWVMFDDHRVSPVTAADVQKLSGGGDWHCAYVLLYGPRVLEREATQEEIAEMEAEELRIEEERRKEEERKNAPGNGPLARLYKERKEKERREKEGQEEMK</sequence>
<dbReference type="PROSITE" id="PS50053">
    <property type="entry name" value="UBIQUITIN_2"/>
    <property type="match status" value="1"/>
</dbReference>
<evidence type="ECO:0000256" key="4">
    <source>
        <dbReference type="ARBA" id="ARBA00022786"/>
    </source>
</evidence>
<feature type="domain" description="USP" evidence="10">
    <location>
        <begin position="81"/>
        <end position="468"/>
    </location>
</feature>
<dbReference type="PROSITE" id="PS50235">
    <property type="entry name" value="USP_3"/>
    <property type="match status" value="1"/>
</dbReference>
<accession>A0AAD9UKK6</accession>
<feature type="compositionally biased region" description="Basic and acidic residues" evidence="8">
    <location>
        <begin position="511"/>
        <end position="530"/>
    </location>
</feature>
<protein>
    <recommendedName>
        <fullName evidence="7">Ubiquitin carboxyl-terminal hydrolase</fullName>
        <ecNumber evidence="7">3.4.19.12</ecNumber>
    </recommendedName>
</protein>
<gene>
    <name evidence="11" type="ORF">NP493_23g06032</name>
</gene>
<evidence type="ECO:0000256" key="7">
    <source>
        <dbReference type="RuleBase" id="RU366025"/>
    </source>
</evidence>
<dbReference type="SUPFAM" id="SSF54236">
    <property type="entry name" value="Ubiquitin-like"/>
    <property type="match status" value="1"/>
</dbReference>
<evidence type="ECO:0000256" key="6">
    <source>
        <dbReference type="ARBA" id="ARBA00022807"/>
    </source>
</evidence>
<feature type="region of interest" description="Disordered" evidence="8">
    <location>
        <begin position="481"/>
        <end position="530"/>
    </location>
</feature>
<dbReference type="Pfam" id="PF00443">
    <property type="entry name" value="UCH"/>
    <property type="match status" value="1"/>
</dbReference>
<dbReference type="InterPro" id="IPR038765">
    <property type="entry name" value="Papain-like_cys_pep_sf"/>
</dbReference>
<dbReference type="InterPro" id="IPR029071">
    <property type="entry name" value="Ubiquitin-like_domsf"/>
</dbReference>
<dbReference type="EMBL" id="JAODUO010000023">
    <property type="protein sequence ID" value="KAK2192776.1"/>
    <property type="molecule type" value="Genomic_DNA"/>
</dbReference>
<comment type="catalytic activity">
    <reaction evidence="1 7">
        <text>Thiol-dependent hydrolysis of ester, thioester, amide, peptide and isopeptide bonds formed by the C-terminal Gly of ubiquitin (a 76-residue protein attached to proteins as an intracellular targeting signal).</text>
        <dbReference type="EC" id="3.4.19.12"/>
    </reaction>
</comment>
<dbReference type="PANTHER" id="PTHR43982:SF1">
    <property type="entry name" value="UBIQUITIN CARBOXYL-TERMINAL HYDROLASE 14"/>
    <property type="match status" value="1"/>
</dbReference>
<keyword evidence="3 7" id="KW-0645">Protease</keyword>
<dbReference type="InterPro" id="IPR000626">
    <property type="entry name" value="Ubiquitin-like_dom"/>
</dbReference>
<dbReference type="GO" id="GO:0004843">
    <property type="term" value="F:cysteine-type deubiquitinase activity"/>
    <property type="evidence" value="ECO:0007669"/>
    <property type="project" value="UniProtKB-UniRule"/>
</dbReference>
<dbReference type="Proteomes" id="UP001209878">
    <property type="component" value="Unassembled WGS sequence"/>
</dbReference>
<comment type="caution">
    <text evidence="11">The sequence shown here is derived from an EMBL/GenBank/DDBJ whole genome shotgun (WGS) entry which is preliminary data.</text>
</comment>
<dbReference type="Gene3D" id="3.10.20.90">
    <property type="entry name" value="Phosphatidylinositol 3-kinase Catalytic Subunit, Chain A, domain 1"/>
    <property type="match status" value="1"/>
</dbReference>
<dbReference type="GO" id="GO:0043161">
    <property type="term" value="P:proteasome-mediated ubiquitin-dependent protein catabolic process"/>
    <property type="evidence" value="ECO:0007669"/>
    <property type="project" value="InterPro"/>
</dbReference>
<dbReference type="SUPFAM" id="SSF54001">
    <property type="entry name" value="Cysteine proteinases"/>
    <property type="match status" value="1"/>
</dbReference>
<dbReference type="GO" id="GO:0070628">
    <property type="term" value="F:proteasome binding"/>
    <property type="evidence" value="ECO:0007669"/>
    <property type="project" value="TreeGrafter"/>
</dbReference>
<dbReference type="PROSITE" id="PS00973">
    <property type="entry name" value="USP_2"/>
    <property type="match status" value="1"/>
</dbReference>
<dbReference type="PROSITE" id="PS00299">
    <property type="entry name" value="UBIQUITIN_1"/>
    <property type="match status" value="1"/>
</dbReference>
<proteinExistence type="inferred from homology"/>
<dbReference type="FunFam" id="3.90.70.10:FF:000032">
    <property type="entry name" value="Ubiquitin carboxyl-terminal hydrolase 14"/>
    <property type="match status" value="1"/>
</dbReference>
<reference evidence="11" key="1">
    <citation type="journal article" date="2023" name="Mol. Biol. Evol.">
        <title>Third-Generation Sequencing Reveals the Adaptive Role of the Epigenome in Three Deep-Sea Polychaetes.</title>
        <authorList>
            <person name="Perez M."/>
            <person name="Aroh O."/>
            <person name="Sun Y."/>
            <person name="Lan Y."/>
            <person name="Juniper S.K."/>
            <person name="Young C.R."/>
            <person name="Angers B."/>
            <person name="Qian P.Y."/>
        </authorList>
    </citation>
    <scope>NUCLEOTIDE SEQUENCE</scope>
    <source>
        <strain evidence="11">R07B-5</strain>
    </source>
</reference>